<dbReference type="AlphaFoldDB" id="A0AA39KDB6"/>
<reference evidence="2" key="1">
    <citation type="submission" date="2023-06" db="EMBL/GenBank/DDBJ databases">
        <authorList>
            <consortium name="Lawrence Berkeley National Laboratory"/>
            <person name="Ahrendt S."/>
            <person name="Sahu N."/>
            <person name="Indic B."/>
            <person name="Wong-Bajracharya J."/>
            <person name="Merenyi Z."/>
            <person name="Ke H.-M."/>
            <person name="Monk M."/>
            <person name="Kocsube S."/>
            <person name="Drula E."/>
            <person name="Lipzen A."/>
            <person name="Balint B."/>
            <person name="Henrissat B."/>
            <person name="Andreopoulos B."/>
            <person name="Martin F.M."/>
            <person name="Harder C.B."/>
            <person name="Rigling D."/>
            <person name="Ford K.L."/>
            <person name="Foster G.D."/>
            <person name="Pangilinan J."/>
            <person name="Papanicolaou A."/>
            <person name="Barry K."/>
            <person name="LaButti K."/>
            <person name="Viragh M."/>
            <person name="Koriabine M."/>
            <person name="Yan M."/>
            <person name="Riley R."/>
            <person name="Champramary S."/>
            <person name="Plett K.L."/>
            <person name="Tsai I.J."/>
            <person name="Slot J."/>
            <person name="Sipos G."/>
            <person name="Plett J."/>
            <person name="Nagy L.G."/>
            <person name="Grigoriev I.V."/>
        </authorList>
    </citation>
    <scope>NUCLEOTIDE SEQUENCE</scope>
    <source>
        <strain evidence="2">CCBAS 213</strain>
    </source>
</reference>
<keyword evidence="3" id="KW-1185">Reference proteome</keyword>
<protein>
    <recommendedName>
        <fullName evidence="4">Secreted protein</fullName>
    </recommendedName>
</protein>
<sequence length="98" mass="10941">MIIGMVLLYTMWLRMHTFAGSLRTIILTWRVLPFMASEAHHLLLLPGCSSQSAKPSCMPHQLAQHSVCPLKLREDPGEASVVHRSRAVHLIRVEGTDG</sequence>
<name>A0AA39KDB6_ARMTA</name>
<keyword evidence="1" id="KW-0732">Signal</keyword>
<evidence type="ECO:0000313" key="3">
    <source>
        <dbReference type="Proteomes" id="UP001175211"/>
    </source>
</evidence>
<feature type="chain" id="PRO_5041440376" description="Secreted protein" evidence="1">
    <location>
        <begin position="20"/>
        <end position="98"/>
    </location>
</feature>
<gene>
    <name evidence="2" type="ORF">EV420DRAFT_1747479</name>
</gene>
<comment type="caution">
    <text evidence="2">The sequence shown here is derived from an EMBL/GenBank/DDBJ whole genome shotgun (WGS) entry which is preliminary data.</text>
</comment>
<evidence type="ECO:0000313" key="2">
    <source>
        <dbReference type="EMBL" id="KAK0459082.1"/>
    </source>
</evidence>
<organism evidence="2 3">
    <name type="scientific">Armillaria tabescens</name>
    <name type="common">Ringless honey mushroom</name>
    <name type="synonym">Agaricus tabescens</name>
    <dbReference type="NCBI Taxonomy" id="1929756"/>
    <lineage>
        <taxon>Eukaryota</taxon>
        <taxon>Fungi</taxon>
        <taxon>Dikarya</taxon>
        <taxon>Basidiomycota</taxon>
        <taxon>Agaricomycotina</taxon>
        <taxon>Agaricomycetes</taxon>
        <taxon>Agaricomycetidae</taxon>
        <taxon>Agaricales</taxon>
        <taxon>Marasmiineae</taxon>
        <taxon>Physalacriaceae</taxon>
        <taxon>Desarmillaria</taxon>
    </lineage>
</organism>
<dbReference type="RefSeq" id="XP_060331308.1">
    <property type="nucleotide sequence ID" value="XM_060480198.1"/>
</dbReference>
<evidence type="ECO:0008006" key="4">
    <source>
        <dbReference type="Google" id="ProtNLM"/>
    </source>
</evidence>
<feature type="signal peptide" evidence="1">
    <location>
        <begin position="1"/>
        <end position="19"/>
    </location>
</feature>
<proteinExistence type="predicted"/>
<dbReference type="EMBL" id="JAUEPS010000015">
    <property type="protein sequence ID" value="KAK0459082.1"/>
    <property type="molecule type" value="Genomic_DNA"/>
</dbReference>
<dbReference type="GeneID" id="85363746"/>
<accession>A0AA39KDB6</accession>
<evidence type="ECO:0000256" key="1">
    <source>
        <dbReference type="SAM" id="SignalP"/>
    </source>
</evidence>
<dbReference type="Proteomes" id="UP001175211">
    <property type="component" value="Unassembled WGS sequence"/>
</dbReference>